<keyword evidence="3" id="KW-1133">Transmembrane helix</keyword>
<keyword evidence="3" id="KW-0812">Transmembrane</keyword>
<accession>A0A3E0U6P8</accession>
<organism evidence="4 5">
    <name type="scientific">Thalassotalea euphylliae</name>
    <dbReference type="NCBI Taxonomy" id="1655234"/>
    <lineage>
        <taxon>Bacteria</taxon>
        <taxon>Pseudomonadati</taxon>
        <taxon>Pseudomonadota</taxon>
        <taxon>Gammaproteobacteria</taxon>
        <taxon>Alteromonadales</taxon>
        <taxon>Colwelliaceae</taxon>
        <taxon>Thalassotalea</taxon>
    </lineage>
</organism>
<proteinExistence type="predicted"/>
<keyword evidence="5" id="KW-1185">Reference proteome</keyword>
<keyword evidence="1" id="KW-0175">Coiled coil</keyword>
<name>A0A3E0U6P8_9GAMM</name>
<dbReference type="AlphaFoldDB" id="A0A3E0U6P8"/>
<evidence type="ECO:0000313" key="4">
    <source>
        <dbReference type="EMBL" id="REL31815.1"/>
    </source>
</evidence>
<feature type="region of interest" description="Disordered" evidence="2">
    <location>
        <begin position="154"/>
        <end position="174"/>
    </location>
</feature>
<evidence type="ECO:0000313" key="5">
    <source>
        <dbReference type="Proteomes" id="UP000256899"/>
    </source>
</evidence>
<sequence length="248" mass="27765">MEQWLQYQEKFLLLTKREKNIILFGGLFLILYLGFTFAIEPNIKRVQQESARIKDLKISINAAQASINIYQEALITDPNEAVSKEIEQQKALLSNIDEELLTLTSELINPVQMRIALVELLALQPGVSLSSFEVIAPSELFIANQAQDKANDLNQAGENATGNNSAVSEGSAEQAAGNGDETVALYRHGIKLTLTGRYSALQAYLAELEQLQWKFFWQEFDLKVTEYPNNELSVTLYSLSTAREFIGV</sequence>
<comment type="caution">
    <text evidence="4">The sequence shown here is derived from an EMBL/GenBank/DDBJ whole genome shotgun (WGS) entry which is preliminary data.</text>
</comment>
<feature type="compositionally biased region" description="Polar residues" evidence="2">
    <location>
        <begin position="154"/>
        <end position="168"/>
    </location>
</feature>
<dbReference type="EMBL" id="QUOT01000001">
    <property type="protein sequence ID" value="REL31815.1"/>
    <property type="molecule type" value="Genomic_DNA"/>
</dbReference>
<reference evidence="5" key="1">
    <citation type="submission" date="2018-08" db="EMBL/GenBank/DDBJ databases">
        <title>Thalassotalea euphylliae genome.</title>
        <authorList>
            <person name="Summers S."/>
            <person name="Rice S.A."/>
            <person name="Freckelton M.L."/>
            <person name="Nedved B.T."/>
            <person name="Hadfield M.G."/>
        </authorList>
    </citation>
    <scope>NUCLEOTIDE SEQUENCE [LARGE SCALE GENOMIC DNA]</scope>
    <source>
        <strain evidence="5">H3</strain>
    </source>
</reference>
<evidence type="ECO:0000256" key="3">
    <source>
        <dbReference type="SAM" id="Phobius"/>
    </source>
</evidence>
<evidence type="ECO:0000256" key="1">
    <source>
        <dbReference type="SAM" id="Coils"/>
    </source>
</evidence>
<gene>
    <name evidence="4" type="ORF">DXX94_14425</name>
</gene>
<keyword evidence="3" id="KW-0472">Membrane</keyword>
<protein>
    <recommendedName>
        <fullName evidence="6">MSHA biogenesis protein MshJ</fullName>
    </recommendedName>
</protein>
<dbReference type="RefSeq" id="WP_116016942.1">
    <property type="nucleotide sequence ID" value="NZ_QUOT01000001.1"/>
</dbReference>
<evidence type="ECO:0008006" key="6">
    <source>
        <dbReference type="Google" id="ProtNLM"/>
    </source>
</evidence>
<evidence type="ECO:0000256" key="2">
    <source>
        <dbReference type="SAM" id="MobiDB-lite"/>
    </source>
</evidence>
<dbReference type="Proteomes" id="UP000256899">
    <property type="component" value="Unassembled WGS sequence"/>
</dbReference>
<feature type="coiled-coil region" evidence="1">
    <location>
        <begin position="46"/>
        <end position="106"/>
    </location>
</feature>
<feature type="transmembrane region" description="Helical" evidence="3">
    <location>
        <begin position="21"/>
        <end position="39"/>
    </location>
</feature>